<gene>
    <name evidence="1" type="ORF">LX15_001486</name>
</gene>
<evidence type="ECO:0000313" key="2">
    <source>
        <dbReference type="Proteomes" id="UP001205311"/>
    </source>
</evidence>
<protein>
    <recommendedName>
        <fullName evidence="3">Secreted protein</fullName>
    </recommendedName>
</protein>
<dbReference type="EMBL" id="JAMTCP010000005">
    <property type="protein sequence ID" value="MCP2257800.1"/>
    <property type="molecule type" value="Genomic_DNA"/>
</dbReference>
<evidence type="ECO:0000313" key="1">
    <source>
        <dbReference type="EMBL" id="MCP2257800.1"/>
    </source>
</evidence>
<accession>A0ABT1HQK8</accession>
<organism evidence="1 2">
    <name type="scientific">Streptoalloteichus tenebrarius (strain ATCC 17920 / DSM 40477 / JCM 4838 / CBS 697.72 / NBRC 16177 / NCIMB 11028 / NRRL B-12390 / A12253. 1 / ISP 5477)</name>
    <name type="common">Streptomyces tenebrarius</name>
    <dbReference type="NCBI Taxonomy" id="1933"/>
    <lineage>
        <taxon>Bacteria</taxon>
        <taxon>Bacillati</taxon>
        <taxon>Actinomycetota</taxon>
        <taxon>Actinomycetes</taxon>
        <taxon>Pseudonocardiales</taxon>
        <taxon>Pseudonocardiaceae</taxon>
        <taxon>Streptoalloteichus</taxon>
    </lineage>
</organism>
<dbReference type="Proteomes" id="UP001205311">
    <property type="component" value="Unassembled WGS sequence"/>
</dbReference>
<evidence type="ECO:0008006" key="3">
    <source>
        <dbReference type="Google" id="ProtNLM"/>
    </source>
</evidence>
<proteinExistence type="predicted"/>
<sequence>MIDLLLRGIGVIKGMLFSSGALTAAVVWVRVIVGEISECHWEVWVGSGAVRAHRRTTGANRLVMLSAAPFSSPSRAGFEGRLEDVSSQLVRSVLIPGCRASA</sequence>
<keyword evidence="2" id="KW-1185">Reference proteome</keyword>
<reference evidence="1 2" key="1">
    <citation type="submission" date="2022-06" db="EMBL/GenBank/DDBJ databases">
        <title>Genomic Encyclopedia of Archaeal and Bacterial Type Strains, Phase II (KMG-II): from individual species to whole genera.</title>
        <authorList>
            <person name="Goeker M."/>
        </authorList>
    </citation>
    <scope>NUCLEOTIDE SEQUENCE [LARGE SCALE GENOMIC DNA]</scope>
    <source>
        <strain evidence="1 2">DSM 40477</strain>
    </source>
</reference>
<name>A0ABT1HQK8_STRSD</name>
<comment type="caution">
    <text evidence="1">The sequence shown here is derived from an EMBL/GenBank/DDBJ whole genome shotgun (WGS) entry which is preliminary data.</text>
</comment>